<dbReference type="Proteomes" id="UP001500151">
    <property type="component" value="Unassembled WGS sequence"/>
</dbReference>
<keyword evidence="3" id="KW-1185">Reference proteome</keyword>
<reference evidence="3" key="1">
    <citation type="journal article" date="2019" name="Int. J. Syst. Evol. Microbiol.">
        <title>The Global Catalogue of Microorganisms (GCM) 10K type strain sequencing project: providing services to taxonomists for standard genome sequencing and annotation.</title>
        <authorList>
            <consortium name="The Broad Institute Genomics Platform"/>
            <consortium name="The Broad Institute Genome Sequencing Center for Infectious Disease"/>
            <person name="Wu L."/>
            <person name="Ma J."/>
        </authorList>
    </citation>
    <scope>NUCLEOTIDE SEQUENCE [LARGE SCALE GENOMIC DNA]</scope>
    <source>
        <strain evidence="3">JCM 4524</strain>
    </source>
</reference>
<proteinExistence type="predicted"/>
<feature type="region of interest" description="Disordered" evidence="1">
    <location>
        <begin position="22"/>
        <end position="65"/>
    </location>
</feature>
<name>A0ABP6CMH8_9ACTN</name>
<evidence type="ECO:0000256" key="1">
    <source>
        <dbReference type="SAM" id="MobiDB-lite"/>
    </source>
</evidence>
<comment type="caution">
    <text evidence="2">The sequence shown here is derived from an EMBL/GenBank/DDBJ whole genome shotgun (WGS) entry which is preliminary data.</text>
</comment>
<evidence type="ECO:0008006" key="4">
    <source>
        <dbReference type="Google" id="ProtNLM"/>
    </source>
</evidence>
<evidence type="ECO:0000313" key="3">
    <source>
        <dbReference type="Proteomes" id="UP001500151"/>
    </source>
</evidence>
<protein>
    <recommendedName>
        <fullName evidence="4">Secreted protein</fullName>
    </recommendedName>
</protein>
<accession>A0ABP6CMH8</accession>
<organism evidence="2 3">
    <name type="scientific">Streptomyces vastus</name>
    <dbReference type="NCBI Taxonomy" id="285451"/>
    <lineage>
        <taxon>Bacteria</taxon>
        <taxon>Bacillati</taxon>
        <taxon>Actinomycetota</taxon>
        <taxon>Actinomycetes</taxon>
        <taxon>Kitasatosporales</taxon>
        <taxon>Streptomycetaceae</taxon>
        <taxon>Streptomyces</taxon>
    </lineage>
</organism>
<sequence>MAVVTVLVACGAVADMGSLLVERTSDGSPTSEGLRPLQQAQQDPERPSNRPVHQTCYAPSTRDTV</sequence>
<dbReference type="EMBL" id="BAAASJ010000005">
    <property type="protein sequence ID" value="GAA2621511.1"/>
    <property type="molecule type" value="Genomic_DNA"/>
</dbReference>
<evidence type="ECO:0000313" key="2">
    <source>
        <dbReference type="EMBL" id="GAA2621511.1"/>
    </source>
</evidence>
<gene>
    <name evidence="2" type="ORF">GCM10010307_05380</name>
</gene>